<proteinExistence type="predicted"/>
<keyword evidence="1" id="KW-0808">Transferase</keyword>
<dbReference type="Proteomes" id="UP000594014">
    <property type="component" value="Chromosome"/>
</dbReference>
<reference evidence="1" key="1">
    <citation type="submission" date="2019-08" db="EMBL/GenBank/DDBJ databases">
        <title>Genome sequence of Clostridiales bacterium MT110.</title>
        <authorList>
            <person name="Cao J."/>
        </authorList>
    </citation>
    <scope>NUCLEOTIDE SEQUENCE</scope>
    <source>
        <strain evidence="1">MT110</strain>
    </source>
</reference>
<gene>
    <name evidence="1" type="ORF">FRZ06_08355</name>
</gene>
<sequence length="503" mass="56209">MVRIGIFGKVFLYTLAFLVITILVAAAVFAQQFIDYYNYLQIRQYTAVFEPLKTSVLEEGSMEKIVKIADSFHDKNQSYSFRIETKEGTVVYTTTQKEPLDAEPSVLFGTSLDSAEGVIRESAGSNTRIDIKKDNSGATSGASATIYGTSMVMNLDDDLLLRMSDSTERADLKKTFAGKVFMVTALLLCFSVLGAVFLARGITRPIKRLAEDATRMANLETVSHPDHRSDEVGQLAKDVHRMYEKLKLTISELENEIRREKEMEENQRYFFSAASHELKTPIAAASALLEGMLAGIGDYKNHPKYLRECLNMMNTQNRIITAILKIVTLSDQSLLPQREEVAILHVISSLLPEYEPLAEKKGQSIMVDVPATASCFTDRVMFSNVISNVMMNAIQNSPEGEQIFISWERSAAGPEQDCSGLSETTSETCRVIVKNTNAAIDDEIKQRLFDPFFRADKARSRGEGRSGLGLTIVKRILDTLEVPFELQNEGTDVVFKMELPCFR</sequence>
<keyword evidence="1" id="KW-0418">Kinase</keyword>
<dbReference type="EMBL" id="CP042469">
    <property type="protein sequence ID" value="QOX63361.1"/>
    <property type="molecule type" value="Genomic_DNA"/>
</dbReference>
<name>A0ACD1AAJ7_9FIRM</name>
<organism evidence="1 2">
    <name type="scientific">Anoxybacterium hadale</name>
    <dbReference type="NCBI Taxonomy" id="3408580"/>
    <lineage>
        <taxon>Bacteria</taxon>
        <taxon>Bacillati</taxon>
        <taxon>Bacillota</taxon>
        <taxon>Clostridia</taxon>
        <taxon>Peptostreptococcales</taxon>
        <taxon>Anaerovoracaceae</taxon>
        <taxon>Anoxybacterium</taxon>
    </lineage>
</organism>
<evidence type="ECO:0000313" key="2">
    <source>
        <dbReference type="Proteomes" id="UP000594014"/>
    </source>
</evidence>
<protein>
    <submittedName>
        <fullName evidence="1">HAMP domain-containing histidine kinase</fullName>
    </submittedName>
</protein>
<keyword evidence="2" id="KW-1185">Reference proteome</keyword>
<evidence type="ECO:0000313" key="1">
    <source>
        <dbReference type="EMBL" id="QOX63361.1"/>
    </source>
</evidence>
<accession>A0ACD1AAJ7</accession>